<feature type="domain" description="DUF7246" evidence="1">
    <location>
        <begin position="10"/>
        <end position="86"/>
    </location>
</feature>
<dbReference type="EMBL" id="FSHM01000004">
    <property type="protein sequence ID" value="SIB19739.1"/>
    <property type="molecule type" value="Genomic_DNA"/>
</dbReference>
<dbReference type="Proteomes" id="UP000185210">
    <property type="component" value="Unassembled WGS sequence"/>
</dbReference>
<dbReference type="RefSeq" id="WP_074292956.1">
    <property type="nucleotide sequence ID" value="NZ_FSFF01000001.1"/>
</dbReference>
<dbReference type="InterPro" id="IPR055670">
    <property type="entry name" value="DUF7246"/>
</dbReference>
<organism evidence="2 3">
    <name type="scientific">Mycobacteroides abscessus subsp. abscessus</name>
    <dbReference type="NCBI Taxonomy" id="1185650"/>
    <lineage>
        <taxon>Bacteria</taxon>
        <taxon>Bacillati</taxon>
        <taxon>Actinomycetota</taxon>
        <taxon>Actinomycetes</taxon>
        <taxon>Mycobacteriales</taxon>
        <taxon>Mycobacteriaceae</taxon>
        <taxon>Mycobacteroides</taxon>
        <taxon>Mycobacteroides abscessus</taxon>
    </lineage>
</organism>
<proteinExistence type="predicted"/>
<protein>
    <recommendedName>
        <fullName evidence="1">DUF7246 domain-containing protein</fullName>
    </recommendedName>
</protein>
<gene>
    <name evidence="2" type="ORF">SAMEA2070301_03200</name>
</gene>
<sequence>MTMVVTRDVHYQYLMGKRTLTPGVEVSIKGKTGRYRFQYWRRTSAGMDELTFVGGPLHGQGERYVSVYPARITRVHRINKTLTNIQREKRK</sequence>
<name>A0AB38D0X5_9MYCO</name>
<dbReference type="AlphaFoldDB" id="A0AB38D0X5"/>
<evidence type="ECO:0000313" key="3">
    <source>
        <dbReference type="Proteomes" id="UP000185210"/>
    </source>
</evidence>
<accession>A0AB38D0X5</accession>
<evidence type="ECO:0000313" key="2">
    <source>
        <dbReference type="EMBL" id="SIB19739.1"/>
    </source>
</evidence>
<comment type="caution">
    <text evidence="2">The sequence shown here is derived from an EMBL/GenBank/DDBJ whole genome shotgun (WGS) entry which is preliminary data.</text>
</comment>
<reference evidence="2 3" key="1">
    <citation type="submission" date="2016-11" db="EMBL/GenBank/DDBJ databases">
        <authorList>
            <consortium name="Pathogen Informatics"/>
        </authorList>
    </citation>
    <scope>NUCLEOTIDE SEQUENCE [LARGE SCALE GENOMIC DNA]</scope>
    <source>
        <strain evidence="2 3">104</strain>
    </source>
</reference>
<evidence type="ECO:0000259" key="1">
    <source>
        <dbReference type="Pfam" id="PF23904"/>
    </source>
</evidence>
<dbReference type="Pfam" id="PF23904">
    <property type="entry name" value="DUF7246"/>
    <property type="match status" value="1"/>
</dbReference>